<dbReference type="SUPFAM" id="SSF48371">
    <property type="entry name" value="ARM repeat"/>
    <property type="match status" value="2"/>
</dbReference>
<dbReference type="InterPro" id="IPR023362">
    <property type="entry name" value="PH-BEACH_dom"/>
</dbReference>
<dbReference type="SMART" id="SM01026">
    <property type="entry name" value="Beach"/>
    <property type="match status" value="1"/>
</dbReference>
<feature type="compositionally biased region" description="Low complexity" evidence="3">
    <location>
        <begin position="691"/>
        <end position="709"/>
    </location>
</feature>
<dbReference type="OrthoDB" id="10018316at2759"/>
<dbReference type="SUPFAM" id="SSF49899">
    <property type="entry name" value="Concanavalin A-like lectins/glucanases"/>
    <property type="match status" value="1"/>
</dbReference>
<dbReference type="PROSITE" id="PS51783">
    <property type="entry name" value="PH_BEACH"/>
    <property type="match status" value="1"/>
</dbReference>
<accession>A0A2G8L1E3</accession>
<dbReference type="Gene3D" id="1.10.1540.10">
    <property type="entry name" value="BEACH domain"/>
    <property type="match status" value="1"/>
</dbReference>
<evidence type="ECO:0000259" key="5">
    <source>
        <dbReference type="PROSITE" id="PS51783"/>
    </source>
</evidence>
<dbReference type="Gene3D" id="1.25.10.10">
    <property type="entry name" value="Leucine-rich Repeat Variant"/>
    <property type="match status" value="1"/>
</dbReference>
<proteinExistence type="predicted"/>
<feature type="compositionally biased region" description="Acidic residues" evidence="3">
    <location>
        <begin position="2340"/>
        <end position="2351"/>
    </location>
</feature>
<dbReference type="CDD" id="cd01201">
    <property type="entry name" value="PH_BEACH"/>
    <property type="match status" value="1"/>
</dbReference>
<reference evidence="6 7" key="1">
    <citation type="journal article" date="2017" name="PLoS Biol.">
        <title>The sea cucumber genome provides insights into morphological evolution and visceral regeneration.</title>
        <authorList>
            <person name="Zhang X."/>
            <person name="Sun L."/>
            <person name="Yuan J."/>
            <person name="Sun Y."/>
            <person name="Gao Y."/>
            <person name="Zhang L."/>
            <person name="Li S."/>
            <person name="Dai H."/>
            <person name="Hamel J.F."/>
            <person name="Liu C."/>
            <person name="Yu Y."/>
            <person name="Liu S."/>
            <person name="Lin W."/>
            <person name="Guo K."/>
            <person name="Jin S."/>
            <person name="Xu P."/>
            <person name="Storey K.B."/>
            <person name="Huan P."/>
            <person name="Zhang T."/>
            <person name="Zhou Y."/>
            <person name="Zhang J."/>
            <person name="Lin C."/>
            <person name="Li X."/>
            <person name="Xing L."/>
            <person name="Huo D."/>
            <person name="Sun M."/>
            <person name="Wang L."/>
            <person name="Mercier A."/>
            <person name="Li F."/>
            <person name="Yang H."/>
            <person name="Xiang J."/>
        </authorList>
    </citation>
    <scope>NUCLEOTIDE SEQUENCE [LARGE SCALE GENOMIC DNA]</scope>
    <source>
        <strain evidence="6">Shaxun</strain>
        <tissue evidence="6">Muscle</tissue>
    </source>
</reference>
<feature type="region of interest" description="Disordered" evidence="3">
    <location>
        <begin position="689"/>
        <end position="738"/>
    </location>
</feature>
<dbReference type="PANTHER" id="PTHR46108">
    <property type="entry name" value="BLUE CHEESE"/>
    <property type="match status" value="1"/>
</dbReference>
<keyword evidence="7" id="KW-1185">Reference proteome</keyword>
<keyword evidence="2" id="KW-0677">Repeat</keyword>
<dbReference type="SUPFAM" id="SSF81837">
    <property type="entry name" value="BEACH domain"/>
    <property type="match status" value="1"/>
</dbReference>
<organism evidence="6 7">
    <name type="scientific">Stichopus japonicus</name>
    <name type="common">Sea cucumber</name>
    <dbReference type="NCBI Taxonomy" id="307972"/>
    <lineage>
        <taxon>Eukaryota</taxon>
        <taxon>Metazoa</taxon>
        <taxon>Echinodermata</taxon>
        <taxon>Eleutherozoa</taxon>
        <taxon>Echinozoa</taxon>
        <taxon>Holothuroidea</taxon>
        <taxon>Aspidochirotacea</taxon>
        <taxon>Aspidochirotida</taxon>
        <taxon>Stichopodidae</taxon>
        <taxon>Apostichopus</taxon>
    </lineage>
</organism>
<dbReference type="Pfam" id="PF02138">
    <property type="entry name" value="Beach"/>
    <property type="match status" value="1"/>
</dbReference>
<feature type="compositionally biased region" description="Low complexity" evidence="3">
    <location>
        <begin position="2438"/>
        <end position="2453"/>
    </location>
</feature>
<dbReference type="Gene3D" id="2.60.120.200">
    <property type="match status" value="1"/>
</dbReference>
<evidence type="ECO:0000313" key="7">
    <source>
        <dbReference type="Proteomes" id="UP000230750"/>
    </source>
</evidence>
<dbReference type="PROSITE" id="PS50197">
    <property type="entry name" value="BEACH"/>
    <property type="match status" value="1"/>
</dbReference>
<keyword evidence="1" id="KW-0853">WD repeat</keyword>
<dbReference type="InterPro" id="IPR011993">
    <property type="entry name" value="PH-like_dom_sf"/>
</dbReference>
<feature type="compositionally biased region" description="Polar residues" evidence="3">
    <location>
        <begin position="710"/>
        <end position="734"/>
    </location>
</feature>
<evidence type="ECO:0000313" key="6">
    <source>
        <dbReference type="EMBL" id="PIK53970.1"/>
    </source>
</evidence>
<evidence type="ECO:0000256" key="1">
    <source>
        <dbReference type="ARBA" id="ARBA00022574"/>
    </source>
</evidence>
<dbReference type="InterPro" id="IPR016024">
    <property type="entry name" value="ARM-type_fold"/>
</dbReference>
<evidence type="ECO:0000259" key="4">
    <source>
        <dbReference type="PROSITE" id="PS50197"/>
    </source>
</evidence>
<dbReference type="Pfam" id="PF23295">
    <property type="entry name" value="Arm_4"/>
    <property type="match status" value="1"/>
</dbReference>
<dbReference type="Proteomes" id="UP000230750">
    <property type="component" value="Unassembled WGS sequence"/>
</dbReference>
<feature type="compositionally biased region" description="Basic and acidic residues" evidence="3">
    <location>
        <begin position="2355"/>
        <end position="2365"/>
    </location>
</feature>
<dbReference type="PANTHER" id="PTHR46108:SF4">
    <property type="entry name" value="BLUE CHEESE"/>
    <property type="match status" value="1"/>
</dbReference>
<dbReference type="InterPro" id="IPR036372">
    <property type="entry name" value="BEACH_dom_sf"/>
</dbReference>
<feature type="domain" description="BEACH-type PH" evidence="5">
    <location>
        <begin position="2374"/>
        <end position="2506"/>
    </location>
</feature>
<dbReference type="Gene3D" id="2.30.29.30">
    <property type="entry name" value="Pleckstrin-homology domain (PH domain)/Phosphotyrosine-binding domain (PTB)"/>
    <property type="match status" value="1"/>
</dbReference>
<comment type="caution">
    <text evidence="6">The sequence shown here is derived from an EMBL/GenBank/DDBJ whole genome shotgun (WGS) entry which is preliminary data.</text>
</comment>
<dbReference type="InterPro" id="IPR056252">
    <property type="entry name" value="Alfy-like_Arm-like"/>
</dbReference>
<protein>
    <submittedName>
        <fullName evidence="6">Putative WD repeat and FYVE domain-containing protein 3</fullName>
    </submittedName>
</protein>
<dbReference type="CDD" id="cd06071">
    <property type="entry name" value="Beach"/>
    <property type="match status" value="1"/>
</dbReference>
<evidence type="ECO:0000256" key="3">
    <source>
        <dbReference type="SAM" id="MobiDB-lite"/>
    </source>
</evidence>
<evidence type="ECO:0000256" key="2">
    <source>
        <dbReference type="ARBA" id="ARBA00022737"/>
    </source>
</evidence>
<feature type="region of interest" description="Disordered" evidence="3">
    <location>
        <begin position="2429"/>
        <end position="2453"/>
    </location>
</feature>
<dbReference type="InterPro" id="IPR051944">
    <property type="entry name" value="BEACH_domain_protein"/>
</dbReference>
<dbReference type="InterPro" id="IPR011989">
    <property type="entry name" value="ARM-like"/>
</dbReference>
<gene>
    <name evidence="6" type="ORF">BSL78_09107</name>
</gene>
<dbReference type="Pfam" id="PF14844">
    <property type="entry name" value="PH_BEACH"/>
    <property type="match status" value="1"/>
</dbReference>
<dbReference type="InterPro" id="IPR013320">
    <property type="entry name" value="ConA-like_dom_sf"/>
</dbReference>
<dbReference type="InterPro" id="IPR000409">
    <property type="entry name" value="BEACH_dom"/>
</dbReference>
<feature type="non-terminal residue" evidence="6">
    <location>
        <position position="1"/>
    </location>
</feature>
<dbReference type="SUPFAM" id="SSF50729">
    <property type="entry name" value="PH domain-like"/>
    <property type="match status" value="1"/>
</dbReference>
<dbReference type="STRING" id="307972.A0A2G8L1E3"/>
<feature type="region of interest" description="Disordered" evidence="3">
    <location>
        <begin position="2327"/>
        <end position="2365"/>
    </location>
</feature>
<sequence length="2731" mass="306584">DAACAIIKYLEVQASEENSKGWMLLSTLNLLASGGPSIVQPMTIAALPSTLVKCLYLFFDLPEIDSPNKDAIENKQKELHRVIIQLLKRLCQYPASAEELAKEDDLNLLFSAISSWCPTHNIQWRKGAADVLTTISRHGLTEEVVQYVHRKGCLSACIWNMNHRVQGLTIMEIVEMCFTVYSLLKDSSDKTAILVDDFRTSEGYVFLTDFALKLEEMTTEESKHSMRHLMFLMASLTSCGFRELRPNSAVLEAPFQLPGFTFPVPSGKGQSVRNLQAFQVLQTVFLKARTEQLCKVILEVINNIYNSDSANYFVLEPLHTISQFIDQMSEKPPPIQRMILELLEFVVERLNFVPYKELISLSLLLKAGSSIECNILAVQCLLNILKWSPIYRDVFREGLLEVMVSCLHQYAAMLKTKQSENTPGRVTGVEAEIYVPERQQNLAFGVMDILTELLKENEQNATIFRECGGARCAHNLVPYFQCRHQALEIVQQLIYSKDGGDDMETLVIIMQSAEFQDLQLKIDIIQALQHVLLINHRSRSVFREAQGFVSVLSVLIGLEASLCDPEEEQWKHVTRDQIFHLLESINQLLSVSMRKEPANSKFFSSEVKYENIMRAYKFLGCFTEECIMPKTLPIEIVEKSDDISGVDTAPFFNNFEIDEDYGKIPSQLKFCCRLLHLLCKLSIDDYKESKSSSSSSSPLPSPSGTLGTSRSHPSLSSARNGSSSPQHAASSRHSLASPRGSLMLGSPISSRSLILSDIPMIVHPGAVLTMVDLLPGIPMCKGFEKESLALRMHIFQVIHELLSSERNQQILCEAGLPQKLLEIGSLPLANEEHPLHVTMQHMLEKLASQAFEPKELRDFLRLGSPLNCKSISHHEEPSAEDTIVQSDPAKGNSLYLALPSKNSEEVDLLNSANIVKENDGLKKSNSTAALSESEECPTVPLTRVKCVVSMTTPRDTRLTDATSLPAFVEFDMNVEGYGCLYLPSIAPQATTSQAVVTVGMNTGNSGETHGGIGTGDRTFPPQSGISFSVWFCVDQFGSMSENRDHAVRLLTIVRTASSSGPEISCFSLMLSSKERKLILSTLEEPLGRTAPKRKSNHKAENSSTFKFFRQDLGQEGRWHHLAVVFNKTVIKNNTTAAIFVDGQLLHTNKISYINSSPNSSGNNASSNNHIVSIHAYIGTPPALHAPSQLKWRLGPTHLMEDPLSSSTIATIYQLGPSYVGSFLAPKQDDVSSPEQIDVSSVQMQEEKIIFGLHSNAQSVLTVHRIKKVFNKVDSRAVAKLLNLSYHDNTTPIRLIHNSVAHLAGPARSFGAILIGGNGVRTFCPKPVSASLCNVGGCGVLLGLIAMANDFEGLYAAVKALVCVTKNNAPMIDEMQRRRGFQILAYLFRKKKHHLNSNILHLTYALVGTIDSDRESTIIPHSIAFEDLLCDLEVWHNAPFDLLKSLCEHFLELVTDSVEADKNQRLMLQLGMVKRLLHVIRGSPLNQTTIVAITNLLLVLLQNEPRQRDILCFGQFLAATLPLWTVSEAKFTCEEIASATSENDNQGRHQTEIAITALQVLPLQPIHTQNIWDNFNDNISPYHIYIRNTFLELLLKIMLKKGSPALNISFSEEIQRILGFDWFLLFLQGHIHSTTVILSLKILIKMFISNPSCVNKFRDGTVGGGWLDNTEPVLHNRMGVVLGFNVGKGSKHNQNREIIVEASRLPGFTMLQWLLRQHTDVPEVYLMMLALTLGKSVNDIPPNFELDLDSLWKFLFEGSSPHDLKINLLADAAITILALIREILNQPYDDPPPDWSSSYPLNLIQFLMYLYHNLKVFKPLSTNFLTALAASLFPYIPLNEPLPDESNELLSPGDHAKMIPGLDIPIIGARFQEKNVPANLTTHPAKTNVMDLIRIIVIDSLSLPMPSKGAPCVLDMLLEACPERASQGQIDEFQTELLTLVMNRILGGDALLGVFNKKPKDVFEFIALLIAQSKRKYQMTLLATLRNVTEYRSLIFGAGNYEQEFVSCLCHCLFCLTDDITAMGPCLNCQTIDFNRTTTWHVDSTMGAEKCEHTSSMEKAEGQLMVRNAARRVWDDLISSKKNQIEDLFKVTLPNASAGQRNAVKVDLKIAKAALGESAARSWQVYITGEKKNSARDQAKQTQSHLASKVTSGFNLLSSRKSKRESASIKASVSSLNDVNIWTNTHIFIVRDLVELQHNQYKQSQRYLHRFISEQWEHMEYELLRERGIWGPEEGSTLDKWMLDMTEGPSRMRKKMVKNDMFYSTYVCAEEDKAEFPKSNKHKPVSSFDSRIYARFPRTKSLLHSLKVDMVSPELVDEQQVDGVYAQQDEEVDADSQSNLDNDDDDDMETPDNETQVDRPLEPKTDHQMVLRLLEEGEKIRHIFRCTRIQGLDTVEGLLLFCKDHFYVVDGFTLLSSREICDIDSVPAQHQDPIIPRTSSQGSASSSSSSSGLKRMSSKYAYDDIREVLKRRYLLQPIAIEVFSADGRNCLLAFPRKVHNKVFRRFTAEASRLTDSASESVTGHRRNMQVEGGANFLGNLIGEKSVTQRWERREISNFQYLMSLNSLAGRSYNDLMQYPVFPWILADYDSEELDLTNPNTFRDLSKPMGAQTEKRLLDFCKRYKEWEDAEHPPYYYSTHYSSAMIVVSYLIRMEPFTHHFLRLQGGSFDLADRMFHSIKDAWLSASKQNMSDVKELIPEFFYLPEILLNQNNFDLGVKQSGVTLGVASSPLG</sequence>
<name>A0A2G8L1E3_STIJA</name>
<feature type="domain" description="BEACH" evidence="4">
    <location>
        <begin position="2534"/>
        <end position="2731"/>
    </location>
</feature>
<dbReference type="EMBL" id="MRZV01000268">
    <property type="protein sequence ID" value="PIK53970.1"/>
    <property type="molecule type" value="Genomic_DNA"/>
</dbReference>